<organism evidence="2 3">
    <name type="scientific">Amycolatopsis coloradensis</name>
    <dbReference type="NCBI Taxonomy" id="76021"/>
    <lineage>
        <taxon>Bacteria</taxon>
        <taxon>Bacillati</taxon>
        <taxon>Actinomycetota</taxon>
        <taxon>Actinomycetes</taxon>
        <taxon>Pseudonocardiales</taxon>
        <taxon>Pseudonocardiaceae</taxon>
        <taxon>Amycolatopsis</taxon>
    </lineage>
</organism>
<feature type="compositionally biased region" description="Basic and acidic residues" evidence="1">
    <location>
        <begin position="148"/>
        <end position="159"/>
    </location>
</feature>
<keyword evidence="3" id="KW-1185">Reference proteome</keyword>
<feature type="region of interest" description="Disordered" evidence="1">
    <location>
        <begin position="148"/>
        <end position="174"/>
    </location>
</feature>
<dbReference type="InterPro" id="IPR010982">
    <property type="entry name" value="Lambda_DNA-bd_dom_sf"/>
</dbReference>
<dbReference type="EMBL" id="MQUQ01000031">
    <property type="protein sequence ID" value="OLZ43599.1"/>
    <property type="molecule type" value="Genomic_DNA"/>
</dbReference>
<evidence type="ECO:0000256" key="1">
    <source>
        <dbReference type="SAM" id="MobiDB-lite"/>
    </source>
</evidence>
<evidence type="ECO:0000313" key="3">
    <source>
        <dbReference type="Proteomes" id="UP000187486"/>
    </source>
</evidence>
<dbReference type="GO" id="GO:0003677">
    <property type="term" value="F:DNA binding"/>
    <property type="evidence" value="ECO:0007669"/>
    <property type="project" value="InterPro"/>
</dbReference>
<protein>
    <submittedName>
        <fullName evidence="2">Uncharacterized protein</fullName>
    </submittedName>
</protein>
<reference evidence="2 3" key="1">
    <citation type="submission" date="2016-01" db="EMBL/GenBank/DDBJ databases">
        <title>Amycolatopsis coloradensis genome sequencing and assembly.</title>
        <authorList>
            <person name="Mayilraj S."/>
        </authorList>
    </citation>
    <scope>NUCLEOTIDE SEQUENCE [LARGE SCALE GENOMIC DNA]</scope>
    <source>
        <strain evidence="2 3">DSM 44225</strain>
    </source>
</reference>
<evidence type="ECO:0000313" key="2">
    <source>
        <dbReference type="EMBL" id="OLZ43599.1"/>
    </source>
</evidence>
<name>A0A1R0KEL0_9PSEU</name>
<dbReference type="AlphaFoldDB" id="A0A1R0KEL0"/>
<dbReference type="Gene3D" id="1.10.260.40">
    <property type="entry name" value="lambda repressor-like DNA-binding domains"/>
    <property type="match status" value="1"/>
</dbReference>
<accession>A0A1R0KEL0</accession>
<comment type="caution">
    <text evidence="2">The sequence shown here is derived from an EMBL/GenBank/DDBJ whole genome shotgun (WGS) entry which is preliminary data.</text>
</comment>
<sequence>MAEGRMSERGVWNAKIKKRLIDLRATVLKPDGSEHSLGEIARHVSAATEDPVSRQLVSKWFNPALNNLPTEWQLPHVAAFFAVAKEFFTDDEAHRTIMKEIADVIALRNVTKYLNDEDTQVLRRDLGDFTPEQAKKMLAAVQQIKAESDAADSARDSRAKAVPLPAFRPPRRES</sequence>
<dbReference type="Proteomes" id="UP000187486">
    <property type="component" value="Unassembled WGS sequence"/>
</dbReference>
<proteinExistence type="predicted"/>
<gene>
    <name evidence="2" type="ORF">BS329_38750</name>
</gene>